<evidence type="ECO:0000313" key="2">
    <source>
        <dbReference type="EMBL" id="ODV97494.1"/>
    </source>
</evidence>
<dbReference type="PANTHER" id="PTHR33875:SF2">
    <property type="entry name" value="ACR183CP"/>
    <property type="match status" value="1"/>
</dbReference>
<dbReference type="SUPFAM" id="SSF52833">
    <property type="entry name" value="Thioredoxin-like"/>
    <property type="match status" value="1"/>
</dbReference>
<reference evidence="3" key="1">
    <citation type="submission" date="2016-05" db="EMBL/GenBank/DDBJ databases">
        <title>Comparative genomics of biotechnologically important yeasts.</title>
        <authorList>
            <consortium name="DOE Joint Genome Institute"/>
            <person name="Riley R."/>
            <person name="Haridas S."/>
            <person name="Wolfe K.H."/>
            <person name="Lopes M.R."/>
            <person name="Hittinger C.T."/>
            <person name="Goker M."/>
            <person name="Salamov A."/>
            <person name="Wisecaver J."/>
            <person name="Long T.M."/>
            <person name="Aerts A.L."/>
            <person name="Barry K."/>
            <person name="Choi C."/>
            <person name="Clum A."/>
            <person name="Coughlan A.Y."/>
            <person name="Deshpande S."/>
            <person name="Douglass A.P."/>
            <person name="Hanson S.J."/>
            <person name="Klenk H.-P."/>
            <person name="Labutti K."/>
            <person name="Lapidus A."/>
            <person name="Lindquist E."/>
            <person name="Lipzen A."/>
            <person name="Meier-Kolthoff J.P."/>
            <person name="Ohm R.A."/>
            <person name="Otillar R.P."/>
            <person name="Pangilinan J."/>
            <person name="Peng Y."/>
            <person name="Rokas A."/>
            <person name="Rosa C.A."/>
            <person name="Scheuner C."/>
            <person name="Sibirny A.A."/>
            <person name="Slot J.C."/>
            <person name="Stielow J.B."/>
            <person name="Sun H."/>
            <person name="Kurtzman C.P."/>
            <person name="Blackwell M."/>
            <person name="Grigoriev I.V."/>
            <person name="Jeffries T.W."/>
        </authorList>
    </citation>
    <scope>NUCLEOTIDE SEQUENCE [LARGE SCALE GENOMIC DNA]</scope>
    <source>
        <strain evidence="3">NRRL Y-2460</strain>
    </source>
</reference>
<evidence type="ECO:0000313" key="3">
    <source>
        <dbReference type="Proteomes" id="UP000094236"/>
    </source>
</evidence>
<sequence length="211" mass="23965">MSISPLYAASHIFKSSVAKPTADAAHKVQLYLDYDCPFSKKLFNKFTEEVIPALDSKYPGKFEFIFMNVPQPWHPTSTLMHEVAVAVAKLQPQSFWKFSNILFQNQDHFFDTETYNKTRAEIYKDLINLAQSNLDIDGKDIEKLVEIKPAKNGQPSNSGNLIAPDFKYFVRYHRTIGVLVTPTVFVDGISNPSIESSTPVEKVVELFEKIL</sequence>
<proteinExistence type="predicted"/>
<keyword evidence="3" id="KW-1185">Reference proteome</keyword>
<dbReference type="EMBL" id="KV454011">
    <property type="protein sequence ID" value="ODV97494.1"/>
    <property type="molecule type" value="Genomic_DNA"/>
</dbReference>
<dbReference type="PANTHER" id="PTHR33875">
    <property type="entry name" value="OS09G0542200 PROTEIN"/>
    <property type="match status" value="1"/>
</dbReference>
<dbReference type="Pfam" id="PF13462">
    <property type="entry name" value="Thioredoxin_4"/>
    <property type="match status" value="1"/>
</dbReference>
<evidence type="ECO:0000259" key="1">
    <source>
        <dbReference type="Pfam" id="PF13462"/>
    </source>
</evidence>
<name>A0A1E4U0I3_PACTA</name>
<dbReference type="AlphaFoldDB" id="A0A1E4U0I3"/>
<protein>
    <recommendedName>
        <fullName evidence="1">Thioredoxin-like fold domain-containing protein</fullName>
    </recommendedName>
</protein>
<accession>A0A1E4U0I3</accession>
<dbReference type="Proteomes" id="UP000094236">
    <property type="component" value="Unassembled WGS sequence"/>
</dbReference>
<gene>
    <name evidence="2" type="ORF">PACTADRAFT_47406</name>
</gene>
<dbReference type="Gene3D" id="3.40.30.10">
    <property type="entry name" value="Glutaredoxin"/>
    <property type="match status" value="1"/>
</dbReference>
<dbReference type="InterPro" id="IPR036249">
    <property type="entry name" value="Thioredoxin-like_sf"/>
</dbReference>
<feature type="domain" description="Thioredoxin-like fold" evidence="1">
    <location>
        <begin position="22"/>
        <end position="146"/>
    </location>
</feature>
<dbReference type="InterPro" id="IPR012336">
    <property type="entry name" value="Thioredoxin-like_fold"/>
</dbReference>
<organism evidence="2 3">
    <name type="scientific">Pachysolen tannophilus NRRL Y-2460</name>
    <dbReference type="NCBI Taxonomy" id="669874"/>
    <lineage>
        <taxon>Eukaryota</taxon>
        <taxon>Fungi</taxon>
        <taxon>Dikarya</taxon>
        <taxon>Ascomycota</taxon>
        <taxon>Saccharomycotina</taxon>
        <taxon>Pichiomycetes</taxon>
        <taxon>Pachysolenaceae</taxon>
        <taxon>Pachysolen</taxon>
    </lineage>
</organism>
<dbReference type="OrthoDB" id="37297at2759"/>
<dbReference type="STRING" id="669874.A0A1E4U0I3"/>